<dbReference type="Gene3D" id="3.50.50.60">
    <property type="entry name" value="FAD/NAD(P)-binding domain"/>
    <property type="match status" value="1"/>
</dbReference>
<dbReference type="eggNOG" id="COG1232">
    <property type="taxonomic scope" value="Bacteria"/>
</dbReference>
<dbReference type="Proteomes" id="UP000002026">
    <property type="component" value="Chromosome"/>
</dbReference>
<sequence>MKNHYESIVLGAGAAGMNCCLELQKEKREYLLVSPNIGGRICNDEERHMNYGAVFYFGTYKHMLASGLLKGTVDVLPKLSMGQCHHDDGKSYEPVSATTVADMPSLLAYMKWMRETFIPRYTAFKDNCCTMEVSAALDRDPMIKELYTESAEHFIERMGFGPICHDLVSMFAHACTGTKIRDLTALDYLNTVQPLTMKIFNVPPLKLLFDLKRFDFDSEGVKQRLGSGSGEVHIGEAVSITRMGGGWRVTTDDGSMVMCSNLVMATPAHVTAQLLAGVPGVPELDIRKASQLTGYLIRGKAKPGYAEHTVHLFDDTIPIIYIAKRLDGDYEIFTEVDFEEGRKFDEYFDEWEVIGKKYWEYALYTAAHEALPQNLAPGLIMAGDVNGLGMEPACISGIYAANKIMGKTVD</sequence>
<proteinExistence type="predicted"/>
<dbReference type="HOGENOM" id="CLU_693937_0_0_11"/>
<dbReference type="SUPFAM" id="SSF51905">
    <property type="entry name" value="FAD/NAD(P)-binding domain"/>
    <property type="match status" value="1"/>
</dbReference>
<keyword evidence="2" id="KW-1185">Reference proteome</keyword>
<protein>
    <submittedName>
        <fullName evidence="1">Protoporphyrinogen oxidase</fullName>
    </submittedName>
</protein>
<reference evidence="1 2" key="1">
    <citation type="journal article" date="2009" name="Stand. Genomic Sci.">
        <title>Complete genome sequence of Slackia heliotrinireducens type strain (RHS 1).</title>
        <authorList>
            <person name="Pukall R."/>
            <person name="Lapidus A."/>
            <person name="Nolan M."/>
            <person name="Copeland A."/>
            <person name="Glavina Del Rio T."/>
            <person name="Lucas S."/>
            <person name="Chen F."/>
            <person name="Tice H."/>
            <person name="Cheng J.F."/>
            <person name="Chertkov O."/>
            <person name="Bruce D."/>
            <person name="Goodwin L."/>
            <person name="Kuske C."/>
            <person name="Brettin T."/>
            <person name="Detter J.C."/>
            <person name="Han C."/>
            <person name="Pitluck S."/>
            <person name="Pati A."/>
            <person name="Mavrommatis K."/>
            <person name="Ivanova N."/>
            <person name="Ovchinnikova G."/>
            <person name="Chen A."/>
            <person name="Palaniappan K."/>
            <person name="Schneider S."/>
            <person name="Rohde M."/>
            <person name="Chain P."/>
            <person name="D'haeseleer P."/>
            <person name="Goker M."/>
            <person name="Bristow J."/>
            <person name="Eisen J.A."/>
            <person name="Markowitz V."/>
            <person name="Kyrpides N.C."/>
            <person name="Klenk H.P."/>
            <person name="Hugenholtz P."/>
        </authorList>
    </citation>
    <scope>NUCLEOTIDE SEQUENCE [LARGE SCALE GENOMIC DNA]</scope>
    <source>
        <strain evidence="2">ATCC 29202 / DSM 20476 / NCTC 11029 / RHS 1</strain>
    </source>
</reference>
<dbReference type="AlphaFoldDB" id="C7N4C3"/>
<evidence type="ECO:0000313" key="1">
    <source>
        <dbReference type="EMBL" id="ACV21758.1"/>
    </source>
</evidence>
<dbReference type="Gene3D" id="3.90.660.10">
    <property type="match status" value="1"/>
</dbReference>
<gene>
    <name evidence="1" type="ordered locus">Shel_06990</name>
</gene>
<dbReference type="EMBL" id="CP001684">
    <property type="protein sequence ID" value="ACV21758.1"/>
    <property type="molecule type" value="Genomic_DNA"/>
</dbReference>
<dbReference type="STRING" id="471855.Shel_06990"/>
<name>C7N4C3_SLAHD</name>
<evidence type="ECO:0000313" key="2">
    <source>
        <dbReference type="Proteomes" id="UP000002026"/>
    </source>
</evidence>
<accession>C7N4C3</accession>
<dbReference type="InterPro" id="IPR036188">
    <property type="entry name" value="FAD/NAD-bd_sf"/>
</dbReference>
<dbReference type="RefSeq" id="WP_012797862.1">
    <property type="nucleotide sequence ID" value="NC_013165.1"/>
</dbReference>
<dbReference type="KEGG" id="shi:Shel_06990"/>
<organism evidence="1 2">
    <name type="scientific">Slackia heliotrinireducens (strain ATCC 29202 / DSM 20476 / NCTC 11029 / RHS 1)</name>
    <name type="common">Peptococcus heliotrinreducens</name>
    <dbReference type="NCBI Taxonomy" id="471855"/>
    <lineage>
        <taxon>Bacteria</taxon>
        <taxon>Bacillati</taxon>
        <taxon>Actinomycetota</taxon>
        <taxon>Coriobacteriia</taxon>
        <taxon>Eggerthellales</taxon>
        <taxon>Eggerthellaceae</taxon>
        <taxon>Slackia</taxon>
    </lineage>
</organism>
<dbReference type="Gene3D" id="1.10.405.10">
    <property type="entry name" value="Guanine Nucleotide Dissociation Inhibitor, domain 1"/>
    <property type="match status" value="1"/>
</dbReference>